<evidence type="ECO:0000256" key="3">
    <source>
        <dbReference type="ARBA" id="ARBA00023315"/>
    </source>
</evidence>
<evidence type="ECO:0000256" key="2">
    <source>
        <dbReference type="ARBA" id="ARBA00022679"/>
    </source>
</evidence>
<accession>A0A1I0X1W5</accession>
<dbReference type="InterPro" id="IPR002505">
    <property type="entry name" value="PTA_PTB"/>
</dbReference>
<feature type="region of interest" description="Disordered" evidence="4">
    <location>
        <begin position="324"/>
        <end position="343"/>
    </location>
</feature>
<reference evidence="7" key="1">
    <citation type="submission" date="2016-10" db="EMBL/GenBank/DDBJ databases">
        <authorList>
            <person name="Varghese N."/>
            <person name="Submissions S."/>
        </authorList>
    </citation>
    <scope>NUCLEOTIDE SEQUENCE [LARGE SCALE GENOMIC DNA]</scope>
    <source>
        <strain evidence="7">CGMCC 4.3568</strain>
    </source>
</reference>
<evidence type="ECO:0000313" key="6">
    <source>
        <dbReference type="EMBL" id="SFA94400.1"/>
    </source>
</evidence>
<feature type="domain" description="Phosphate acetyl/butaryl transferase" evidence="5">
    <location>
        <begin position="18"/>
        <end position="318"/>
    </location>
</feature>
<dbReference type="Proteomes" id="UP000243799">
    <property type="component" value="Unassembled WGS sequence"/>
</dbReference>
<dbReference type="Pfam" id="PF01515">
    <property type="entry name" value="PTA_PTB"/>
    <property type="match status" value="1"/>
</dbReference>
<dbReference type="SUPFAM" id="SSF53659">
    <property type="entry name" value="Isocitrate/Isopropylmalate dehydrogenase-like"/>
    <property type="match status" value="1"/>
</dbReference>
<dbReference type="Gene3D" id="3.40.50.10750">
    <property type="entry name" value="Isocitrate/Isopropylmalate dehydrogenase-like"/>
    <property type="match status" value="1"/>
</dbReference>
<keyword evidence="3" id="KW-0012">Acyltransferase</keyword>
<dbReference type="STRING" id="490629.SAMN05216266_102371"/>
<organism evidence="6 7">
    <name type="scientific">Amycolatopsis marina</name>
    <dbReference type="NCBI Taxonomy" id="490629"/>
    <lineage>
        <taxon>Bacteria</taxon>
        <taxon>Bacillati</taxon>
        <taxon>Actinomycetota</taxon>
        <taxon>Actinomycetes</taxon>
        <taxon>Pseudonocardiales</taxon>
        <taxon>Pseudonocardiaceae</taxon>
        <taxon>Amycolatopsis</taxon>
    </lineage>
</organism>
<dbReference type="GO" id="GO:0016746">
    <property type="term" value="F:acyltransferase activity"/>
    <property type="evidence" value="ECO:0007669"/>
    <property type="project" value="UniProtKB-KW"/>
</dbReference>
<dbReference type="InterPro" id="IPR012147">
    <property type="entry name" value="P_Ac_Bu_trans"/>
</dbReference>
<dbReference type="EMBL" id="FOKG01000002">
    <property type="protein sequence ID" value="SFA94400.1"/>
    <property type="molecule type" value="Genomic_DNA"/>
</dbReference>
<dbReference type="PANTHER" id="PTHR43356">
    <property type="entry name" value="PHOSPHATE ACETYLTRANSFERASE"/>
    <property type="match status" value="1"/>
</dbReference>
<gene>
    <name evidence="6" type="ORF">SAMN05216266_102371</name>
</gene>
<evidence type="ECO:0000313" key="7">
    <source>
        <dbReference type="Proteomes" id="UP000243799"/>
    </source>
</evidence>
<dbReference type="AlphaFoldDB" id="A0A1I0X1W5"/>
<sequence length="343" mass="35170">MAVSLFEEWTRRLTADGSTRSPRVAFAEGDDPRVRRAAVDLVGHGITPILVSQRQDAKDLPAAVEVTTAATLSAGPAGARVEQVATQRNWSPSAVAARSDDPVYLAAAMVAAGSADACVAGSTRTTGEVIRAGIHVLGLEPATRVLSSSFLMLPVHGPPLAFADCAVVPEPDESQLADIAISTAATFESLTGRTASVAMLSFSTKGSADHESVRRVRAATELARDRAPWLAVDGEIQFDAALVASVGQRKAAGSPVAGQANVFVFPNLAAGNIGYKIAERLGGAQAIGPILQGLNAPMNDLSRGCSAQDVVTVALISALQAQSGPAAPRQGRSGTGLASTRTS</sequence>
<dbReference type="InterPro" id="IPR050500">
    <property type="entry name" value="Phos_Acetyltrans/Butyryltrans"/>
</dbReference>
<dbReference type="InterPro" id="IPR042112">
    <property type="entry name" value="P_AcTrfase_dom2"/>
</dbReference>
<dbReference type="NCBIfam" id="NF007233">
    <property type="entry name" value="PRK09653.1"/>
    <property type="match status" value="1"/>
</dbReference>
<evidence type="ECO:0000256" key="1">
    <source>
        <dbReference type="ARBA" id="ARBA00005656"/>
    </source>
</evidence>
<keyword evidence="7" id="KW-1185">Reference proteome</keyword>
<dbReference type="PANTHER" id="PTHR43356:SF1">
    <property type="entry name" value="PHOSPHATE ACETYLTRANSFERASE EUTD"/>
    <property type="match status" value="1"/>
</dbReference>
<evidence type="ECO:0000256" key="4">
    <source>
        <dbReference type="SAM" id="MobiDB-lite"/>
    </source>
</evidence>
<dbReference type="Gene3D" id="3.40.50.10950">
    <property type="match status" value="1"/>
</dbReference>
<proteinExistence type="inferred from homology"/>
<dbReference type="PIRSF" id="PIRSF000428">
    <property type="entry name" value="P_Ac_trans"/>
    <property type="match status" value="1"/>
</dbReference>
<keyword evidence="2" id="KW-0808">Transferase</keyword>
<dbReference type="InterPro" id="IPR042113">
    <property type="entry name" value="P_AcTrfase_dom1"/>
</dbReference>
<name>A0A1I0X1W5_9PSEU</name>
<dbReference type="RefSeq" id="WP_245788179.1">
    <property type="nucleotide sequence ID" value="NZ_FOKG01000002.1"/>
</dbReference>
<comment type="similarity">
    <text evidence="1">Belongs to the phosphate acetyltransferase and butyryltransferase family.</text>
</comment>
<evidence type="ECO:0000259" key="5">
    <source>
        <dbReference type="Pfam" id="PF01515"/>
    </source>
</evidence>
<protein>
    <submittedName>
        <fullName evidence="6">Phosphotransacetylase</fullName>
    </submittedName>
</protein>